<organism evidence="1">
    <name type="scientific">Arundo donax</name>
    <name type="common">Giant reed</name>
    <name type="synonym">Donax arundinaceus</name>
    <dbReference type="NCBI Taxonomy" id="35708"/>
    <lineage>
        <taxon>Eukaryota</taxon>
        <taxon>Viridiplantae</taxon>
        <taxon>Streptophyta</taxon>
        <taxon>Embryophyta</taxon>
        <taxon>Tracheophyta</taxon>
        <taxon>Spermatophyta</taxon>
        <taxon>Magnoliopsida</taxon>
        <taxon>Liliopsida</taxon>
        <taxon>Poales</taxon>
        <taxon>Poaceae</taxon>
        <taxon>PACMAD clade</taxon>
        <taxon>Arundinoideae</taxon>
        <taxon>Arundineae</taxon>
        <taxon>Arundo</taxon>
    </lineage>
</organism>
<protein>
    <submittedName>
        <fullName evidence="1">Uncharacterized protein</fullName>
    </submittedName>
</protein>
<reference evidence="1" key="1">
    <citation type="submission" date="2014-09" db="EMBL/GenBank/DDBJ databases">
        <authorList>
            <person name="Magalhaes I.L.F."/>
            <person name="Oliveira U."/>
            <person name="Santos F.R."/>
            <person name="Vidigal T.H.D.A."/>
            <person name="Brescovit A.D."/>
            <person name="Santos A.J."/>
        </authorList>
    </citation>
    <scope>NUCLEOTIDE SEQUENCE</scope>
    <source>
        <tissue evidence="1">Shoot tissue taken approximately 20 cm above the soil surface</tissue>
    </source>
</reference>
<dbReference type="AlphaFoldDB" id="A0A0A9HU35"/>
<proteinExistence type="predicted"/>
<sequence length="88" mass="10080">MFPTSLTEMAFKEEVRACFLNIIVAQYTAEIISRDVVILSSQDIPSIYPVNAKEPHEYLQLLATLRLPYPNDGLWNIDSLEGYLIKFT</sequence>
<reference evidence="1" key="2">
    <citation type="journal article" date="2015" name="Data Brief">
        <title>Shoot transcriptome of the giant reed, Arundo donax.</title>
        <authorList>
            <person name="Barrero R.A."/>
            <person name="Guerrero F.D."/>
            <person name="Moolhuijzen P."/>
            <person name="Goolsby J.A."/>
            <person name="Tidwell J."/>
            <person name="Bellgard S.E."/>
            <person name="Bellgard M.I."/>
        </authorList>
    </citation>
    <scope>NUCLEOTIDE SEQUENCE</scope>
    <source>
        <tissue evidence="1">Shoot tissue taken approximately 20 cm above the soil surface</tissue>
    </source>
</reference>
<name>A0A0A9HU35_ARUDO</name>
<dbReference type="EMBL" id="GBRH01159480">
    <property type="protein sequence ID" value="JAE38416.1"/>
    <property type="molecule type" value="Transcribed_RNA"/>
</dbReference>
<evidence type="ECO:0000313" key="1">
    <source>
        <dbReference type="EMBL" id="JAE38416.1"/>
    </source>
</evidence>
<accession>A0A0A9HU35</accession>